<organism evidence="1 2">
    <name type="scientific">Caligus rogercresseyi</name>
    <name type="common">Sea louse</name>
    <dbReference type="NCBI Taxonomy" id="217165"/>
    <lineage>
        <taxon>Eukaryota</taxon>
        <taxon>Metazoa</taxon>
        <taxon>Ecdysozoa</taxon>
        <taxon>Arthropoda</taxon>
        <taxon>Crustacea</taxon>
        <taxon>Multicrustacea</taxon>
        <taxon>Hexanauplia</taxon>
        <taxon>Copepoda</taxon>
        <taxon>Siphonostomatoida</taxon>
        <taxon>Caligidae</taxon>
        <taxon>Caligus</taxon>
    </lineage>
</organism>
<dbReference type="EMBL" id="CP045894">
    <property type="protein sequence ID" value="QQP55344.1"/>
    <property type="molecule type" value="Genomic_DNA"/>
</dbReference>
<dbReference type="Gene3D" id="3.40.50.1480">
    <property type="entry name" value="Adenosylhomocysteinase-like"/>
    <property type="match status" value="1"/>
</dbReference>
<evidence type="ECO:0000313" key="1">
    <source>
        <dbReference type="EMBL" id="QQP55344.1"/>
    </source>
</evidence>
<dbReference type="SUPFAM" id="SSF52283">
    <property type="entry name" value="Formate/glycerate dehydrogenase catalytic domain-like"/>
    <property type="match status" value="1"/>
</dbReference>
<keyword evidence="2" id="KW-1185">Reference proteome</keyword>
<proteinExistence type="predicted"/>
<dbReference type="PANTHER" id="PTHR23420:SF0">
    <property type="entry name" value="ADENOSYLHOMOCYSTEINASE"/>
    <property type="match status" value="1"/>
</dbReference>
<dbReference type="Pfam" id="PF05221">
    <property type="entry name" value="AdoHcyase"/>
    <property type="match status" value="1"/>
</dbReference>
<evidence type="ECO:0000313" key="2">
    <source>
        <dbReference type="Proteomes" id="UP000595437"/>
    </source>
</evidence>
<sequence length="77" mass="8579">MSCSFSNQVLAQIDIWKNPGKYEIGVHVLDKKLDEEVARSHLDALDIKLTKLSDDQASYLGLNVDGPYKPITTDTKS</sequence>
<dbReference type="GO" id="GO:0004013">
    <property type="term" value="F:adenosylhomocysteinase activity"/>
    <property type="evidence" value="ECO:0007669"/>
    <property type="project" value="TreeGrafter"/>
</dbReference>
<protein>
    <submittedName>
        <fullName evidence="1">Adenosylhomocysteinase</fullName>
    </submittedName>
</protein>
<gene>
    <name evidence="1" type="ORF">FKW44_008491</name>
</gene>
<dbReference type="InterPro" id="IPR042172">
    <property type="entry name" value="Adenosylhomocyst_ase-like_sf"/>
</dbReference>
<accession>A0A7T8KG80</accession>
<dbReference type="PANTHER" id="PTHR23420">
    <property type="entry name" value="ADENOSYLHOMOCYSTEINASE"/>
    <property type="match status" value="1"/>
</dbReference>
<name>A0A7T8KG80_CALRO</name>
<dbReference type="OrthoDB" id="10007170at2759"/>
<dbReference type="GO" id="GO:0005829">
    <property type="term" value="C:cytosol"/>
    <property type="evidence" value="ECO:0007669"/>
    <property type="project" value="TreeGrafter"/>
</dbReference>
<dbReference type="Proteomes" id="UP000595437">
    <property type="component" value="Chromosome 5"/>
</dbReference>
<reference evidence="2" key="1">
    <citation type="submission" date="2021-01" db="EMBL/GenBank/DDBJ databases">
        <title>Caligus Genome Assembly.</title>
        <authorList>
            <person name="Gallardo-Escarate C."/>
        </authorList>
    </citation>
    <scope>NUCLEOTIDE SEQUENCE [LARGE SCALE GENOMIC DNA]</scope>
</reference>
<dbReference type="GO" id="GO:0033353">
    <property type="term" value="P:S-adenosylmethionine cycle"/>
    <property type="evidence" value="ECO:0007669"/>
    <property type="project" value="TreeGrafter"/>
</dbReference>
<dbReference type="InterPro" id="IPR000043">
    <property type="entry name" value="Adenosylhomocysteinase-like"/>
</dbReference>
<dbReference type="AlphaFoldDB" id="A0A7T8KG80"/>